<dbReference type="AlphaFoldDB" id="A0A927BF49"/>
<sequence length="144" mass="16393">MNHATIIQNADAKVVRRMLRFLAADEEWLFEQRYEAGLAWLESHYPAGQLLDLLAGHKLFWTWWNNAWAGRDMELSTRTKVNNVGVMTITLKVGTDMMAGATDFIHEPEEFRTYYLAGHSPEKLSIQLDPVVLGIIIKSGRTAC</sequence>
<reference evidence="1" key="1">
    <citation type="submission" date="2020-09" db="EMBL/GenBank/DDBJ databases">
        <authorList>
            <person name="Kim M.K."/>
        </authorList>
    </citation>
    <scope>NUCLEOTIDE SEQUENCE</scope>
    <source>
        <strain evidence="1">BT664</strain>
    </source>
</reference>
<proteinExistence type="predicted"/>
<organism evidence="1 2">
    <name type="scientific">Hymenobacter montanus</name>
    <dbReference type="NCBI Taxonomy" id="2771359"/>
    <lineage>
        <taxon>Bacteria</taxon>
        <taxon>Pseudomonadati</taxon>
        <taxon>Bacteroidota</taxon>
        <taxon>Cytophagia</taxon>
        <taxon>Cytophagales</taxon>
        <taxon>Hymenobacteraceae</taxon>
        <taxon>Hymenobacter</taxon>
    </lineage>
</organism>
<evidence type="ECO:0000313" key="2">
    <source>
        <dbReference type="Proteomes" id="UP000612233"/>
    </source>
</evidence>
<accession>A0A927BF49</accession>
<protein>
    <submittedName>
        <fullName evidence="1">Uncharacterized protein</fullName>
    </submittedName>
</protein>
<keyword evidence="2" id="KW-1185">Reference proteome</keyword>
<evidence type="ECO:0000313" key="1">
    <source>
        <dbReference type="EMBL" id="MBD2769731.1"/>
    </source>
</evidence>
<name>A0A927BF49_9BACT</name>
<comment type="caution">
    <text evidence="1">The sequence shown here is derived from an EMBL/GenBank/DDBJ whole genome shotgun (WGS) entry which is preliminary data.</text>
</comment>
<dbReference type="Proteomes" id="UP000612233">
    <property type="component" value="Unassembled WGS sequence"/>
</dbReference>
<dbReference type="RefSeq" id="WP_191006539.1">
    <property type="nucleotide sequence ID" value="NZ_JACXAD010000022.1"/>
</dbReference>
<gene>
    <name evidence="1" type="ORF">IC235_17715</name>
</gene>
<dbReference type="EMBL" id="JACXAD010000022">
    <property type="protein sequence ID" value="MBD2769731.1"/>
    <property type="molecule type" value="Genomic_DNA"/>
</dbReference>